<accession>A0A7M1RZK4</accession>
<evidence type="ECO:0000313" key="2">
    <source>
        <dbReference type="Proteomes" id="UP000594030"/>
    </source>
</evidence>
<keyword evidence="2" id="KW-1185">Reference proteome</keyword>
<proteinExistence type="predicted"/>
<reference evidence="1 2" key="1">
    <citation type="submission" date="2020-07" db="EMBL/GenBank/DDBJ databases">
        <title>Taxonomic proposal: Crassvirales, a new order of highly abundant and diverse bacterial viruses.</title>
        <authorList>
            <person name="Shkoporov A.N."/>
            <person name="Stockdale S.R."/>
            <person name="Guerin E."/>
            <person name="Ross R.P."/>
            <person name="Hill C."/>
        </authorList>
    </citation>
    <scope>NUCLEOTIDE SEQUENCE [LARGE SCALE GENOMIC DNA]</scope>
</reference>
<dbReference type="GeneID" id="65129481"/>
<organism evidence="1 2">
    <name type="scientific">uncultured phage cr108_1</name>
    <dbReference type="NCBI Taxonomy" id="2772069"/>
    <lineage>
        <taxon>Viruses</taxon>
        <taxon>Duplodnaviria</taxon>
        <taxon>Heunggongvirae</taxon>
        <taxon>Uroviricota</taxon>
        <taxon>Caudoviricetes</taxon>
        <taxon>Crassvirales</taxon>
        <taxon>Steigviridae</taxon>
        <taxon>Asinivirinae</taxon>
        <taxon>Pipoluvirus</taxon>
        <taxon>Pipoluvirus rarus</taxon>
    </lineage>
</organism>
<dbReference type="KEGG" id="vg:65129481"/>
<dbReference type="EMBL" id="MT774385">
    <property type="protein sequence ID" value="QOR58989.1"/>
    <property type="molecule type" value="Genomic_DNA"/>
</dbReference>
<name>A0A7M1RZK4_9CAUD</name>
<dbReference type="Proteomes" id="UP000594030">
    <property type="component" value="Segment"/>
</dbReference>
<protein>
    <submittedName>
        <fullName evidence="1">Uncharacterized protein</fullName>
    </submittedName>
</protein>
<evidence type="ECO:0000313" key="1">
    <source>
        <dbReference type="EMBL" id="QOR58989.1"/>
    </source>
</evidence>
<dbReference type="RefSeq" id="YP_010111147.1">
    <property type="nucleotide sequence ID" value="NC_055878.1"/>
</dbReference>
<sequence>MKTITYKEFVENYRPIKNQFNPVADYDDTLYSPIEFSRIATTSLPNRLLWTLLQVNYFDDKTCECVTEKYIYQGLQEFGDVIGYFVTEEPYEYGKPVKVVVDRETIDN</sequence>